<dbReference type="Proteomes" id="UP000028006">
    <property type="component" value="Unassembled WGS sequence"/>
</dbReference>
<comment type="caution">
    <text evidence="9">The sequence shown here is derived from an EMBL/GenBank/DDBJ whole genome shotgun (WGS) entry which is preliminary data.</text>
</comment>
<protein>
    <recommendedName>
        <fullName evidence="11">Transporter</fullName>
    </recommendedName>
</protein>
<dbReference type="PANTHER" id="PTHR36838">
    <property type="entry name" value="AUXIN EFFLUX CARRIER FAMILY PROTEIN"/>
    <property type="match status" value="1"/>
</dbReference>
<comment type="similarity">
    <text evidence="2">Belongs to the auxin efflux carrier (TC 2.A.69) family.</text>
</comment>
<keyword evidence="7 8" id="KW-0472">Membrane</keyword>
<reference evidence="9 10" key="1">
    <citation type="submission" date="2014-06" db="EMBL/GenBank/DDBJ databases">
        <title>Whole Genome Sequences of Three Symbiotic Endozoicomonas Bacteria.</title>
        <authorList>
            <person name="Neave M.J."/>
            <person name="Apprill A."/>
            <person name="Voolstra C.R."/>
        </authorList>
    </citation>
    <scope>NUCLEOTIDE SEQUENCE [LARGE SCALE GENOMIC DNA]</scope>
    <source>
        <strain evidence="9 10">LMG 24815</strain>
    </source>
</reference>
<evidence type="ECO:0000256" key="1">
    <source>
        <dbReference type="ARBA" id="ARBA00004651"/>
    </source>
</evidence>
<dbReference type="RefSeq" id="WP_034875055.1">
    <property type="nucleotide sequence ID" value="NZ_JOKG01000002.1"/>
</dbReference>
<evidence type="ECO:0000256" key="2">
    <source>
        <dbReference type="ARBA" id="ARBA00010145"/>
    </source>
</evidence>
<feature type="transmembrane region" description="Helical" evidence="8">
    <location>
        <begin position="130"/>
        <end position="153"/>
    </location>
</feature>
<keyword evidence="10" id="KW-1185">Reference proteome</keyword>
<feature type="transmembrane region" description="Helical" evidence="8">
    <location>
        <begin position="69"/>
        <end position="88"/>
    </location>
</feature>
<evidence type="ECO:0008006" key="11">
    <source>
        <dbReference type="Google" id="ProtNLM"/>
    </source>
</evidence>
<accession>A0A081N8X9</accession>
<evidence type="ECO:0000256" key="6">
    <source>
        <dbReference type="ARBA" id="ARBA00022989"/>
    </source>
</evidence>
<evidence type="ECO:0000256" key="5">
    <source>
        <dbReference type="ARBA" id="ARBA00022692"/>
    </source>
</evidence>
<comment type="subcellular location">
    <subcellularLocation>
        <location evidence="1">Cell membrane</location>
        <topology evidence="1">Multi-pass membrane protein</topology>
    </subcellularLocation>
</comment>
<evidence type="ECO:0000313" key="10">
    <source>
        <dbReference type="Proteomes" id="UP000028006"/>
    </source>
</evidence>
<dbReference type="Gene3D" id="1.20.1530.20">
    <property type="match status" value="1"/>
</dbReference>
<dbReference type="PANTHER" id="PTHR36838:SF4">
    <property type="entry name" value="AUXIN EFFLUX CARRIER FAMILY PROTEIN"/>
    <property type="match status" value="1"/>
</dbReference>
<dbReference type="eggNOG" id="COG0679">
    <property type="taxonomic scope" value="Bacteria"/>
</dbReference>
<keyword evidence="3" id="KW-0813">Transport</keyword>
<name>A0A081N8X9_9GAMM</name>
<dbReference type="Pfam" id="PF03547">
    <property type="entry name" value="Mem_trans"/>
    <property type="match status" value="1"/>
</dbReference>
<feature type="transmembrane region" description="Helical" evidence="8">
    <location>
        <begin position="260"/>
        <end position="278"/>
    </location>
</feature>
<evidence type="ECO:0000256" key="4">
    <source>
        <dbReference type="ARBA" id="ARBA00022475"/>
    </source>
</evidence>
<feature type="transmembrane region" description="Helical" evidence="8">
    <location>
        <begin position="201"/>
        <end position="223"/>
    </location>
</feature>
<gene>
    <name evidence="9" type="ORF">GZ77_11635</name>
</gene>
<evidence type="ECO:0000256" key="8">
    <source>
        <dbReference type="SAM" id="Phobius"/>
    </source>
</evidence>
<organism evidence="9 10">
    <name type="scientific">Endozoicomonas montiporae</name>
    <dbReference type="NCBI Taxonomy" id="1027273"/>
    <lineage>
        <taxon>Bacteria</taxon>
        <taxon>Pseudomonadati</taxon>
        <taxon>Pseudomonadota</taxon>
        <taxon>Gammaproteobacteria</taxon>
        <taxon>Oceanospirillales</taxon>
        <taxon>Endozoicomonadaceae</taxon>
        <taxon>Endozoicomonas</taxon>
    </lineage>
</organism>
<dbReference type="EMBL" id="JOKG01000002">
    <property type="protein sequence ID" value="KEQ14902.1"/>
    <property type="molecule type" value="Genomic_DNA"/>
</dbReference>
<proteinExistence type="inferred from homology"/>
<keyword evidence="5 8" id="KW-0812">Transmembrane</keyword>
<dbReference type="AlphaFoldDB" id="A0A081N8X9"/>
<evidence type="ECO:0000256" key="7">
    <source>
        <dbReference type="ARBA" id="ARBA00023136"/>
    </source>
</evidence>
<evidence type="ECO:0000256" key="3">
    <source>
        <dbReference type="ARBA" id="ARBA00022448"/>
    </source>
</evidence>
<feature type="transmembrane region" description="Helical" evidence="8">
    <location>
        <begin position="6"/>
        <end position="26"/>
    </location>
</feature>
<dbReference type="InterPro" id="IPR038770">
    <property type="entry name" value="Na+/solute_symporter_sf"/>
</dbReference>
<dbReference type="GO" id="GO:0005886">
    <property type="term" value="C:plasma membrane"/>
    <property type="evidence" value="ECO:0007669"/>
    <property type="project" value="UniProtKB-SubCell"/>
</dbReference>
<feature type="transmembrane region" description="Helical" evidence="8">
    <location>
        <begin position="235"/>
        <end position="254"/>
    </location>
</feature>
<keyword evidence="6 8" id="KW-1133">Transmembrane helix</keyword>
<feature type="transmembrane region" description="Helical" evidence="8">
    <location>
        <begin position="287"/>
        <end position="310"/>
    </location>
</feature>
<sequence>MLDTLLFTAGVTLPVCIMLLAGILLKKTGYIDDHFISVSSRLVFNFGLPAVLFFSLSSLDHSEPFDADLLLFTCVVTIAGFFLAWLLSLKVVAAWQDRGVFIQGAARGNLAVVGLALAGNMYGEAGIAQLSLMMAITIPVYNILSIILLTYYGQDRSQQVSPAKLIKDIVSNPLIMAVFAGVLFSTNGLEIPGVIDKVGNYFAQITLPLALLGVGGTLSIRALGKTSHVSFWASLFKVAVLPAIAVPVAILLDYDQMELGVLFLMMSCPTAAASFIMAKASGGNGELAANIIVLTTLASLPAVSIGLFAMRTLGVI</sequence>
<dbReference type="GO" id="GO:0055085">
    <property type="term" value="P:transmembrane transport"/>
    <property type="evidence" value="ECO:0007669"/>
    <property type="project" value="InterPro"/>
</dbReference>
<feature type="transmembrane region" description="Helical" evidence="8">
    <location>
        <begin position="38"/>
        <end position="57"/>
    </location>
</feature>
<feature type="transmembrane region" description="Helical" evidence="8">
    <location>
        <begin position="174"/>
        <end position="195"/>
    </location>
</feature>
<evidence type="ECO:0000313" key="9">
    <source>
        <dbReference type="EMBL" id="KEQ14902.1"/>
    </source>
</evidence>
<dbReference type="InterPro" id="IPR004776">
    <property type="entry name" value="Mem_transp_PIN-like"/>
</dbReference>
<keyword evidence="4" id="KW-1003">Cell membrane</keyword>